<keyword evidence="1" id="KW-0472">Membrane</keyword>
<accession>A0AAJ4LW68</accession>
<evidence type="ECO:0000256" key="1">
    <source>
        <dbReference type="SAM" id="Phobius"/>
    </source>
</evidence>
<protein>
    <submittedName>
        <fullName evidence="2">Uncharacterized protein</fullName>
    </submittedName>
</protein>
<reference evidence="2 3" key="1">
    <citation type="submission" date="2020-11" db="EMBL/GenBank/DDBJ databases">
        <title>Complete and Circularized Genome Assembly of a human isolate of Vibrio navarrensis biotype pommerensis with MiSeq and MinION Sequence Data.</title>
        <authorList>
            <person name="Schwartz K."/>
            <person name="Borowiak M."/>
            <person name="Deneke C."/>
            <person name="Balau V."/>
            <person name="Metelmann C."/>
            <person name="Strauch E."/>
        </authorList>
    </citation>
    <scope>NUCLEOTIDE SEQUENCE [LARGE SCALE GENOMIC DNA]</scope>
    <source>
        <strain evidence="2 3">20-VB00237</strain>
    </source>
</reference>
<keyword evidence="1" id="KW-0812">Transmembrane</keyword>
<gene>
    <name evidence="2" type="ORF">I3X05_08570</name>
</gene>
<evidence type="ECO:0000313" key="2">
    <source>
        <dbReference type="EMBL" id="QPL55299.1"/>
    </source>
</evidence>
<feature type="transmembrane region" description="Helical" evidence="1">
    <location>
        <begin position="15"/>
        <end position="40"/>
    </location>
</feature>
<dbReference type="EMBL" id="CP065217">
    <property type="protein sequence ID" value="QPL55299.1"/>
    <property type="molecule type" value="Genomic_DNA"/>
</dbReference>
<dbReference type="AlphaFoldDB" id="A0AAJ4LW68"/>
<evidence type="ECO:0000313" key="3">
    <source>
        <dbReference type="Proteomes" id="UP000594435"/>
    </source>
</evidence>
<organism evidence="2 3">
    <name type="scientific">Vibrio navarrensis</name>
    <dbReference type="NCBI Taxonomy" id="29495"/>
    <lineage>
        <taxon>Bacteria</taxon>
        <taxon>Pseudomonadati</taxon>
        <taxon>Pseudomonadota</taxon>
        <taxon>Gammaproteobacteria</taxon>
        <taxon>Vibrionales</taxon>
        <taxon>Vibrionaceae</taxon>
        <taxon>Vibrio</taxon>
    </lineage>
</organism>
<name>A0AAJ4LW68_9VIBR</name>
<dbReference type="Proteomes" id="UP000594435">
    <property type="component" value="Chromosome 1"/>
</dbReference>
<sequence>MLNHAKSVGYGSSLFLWLFSFEFVGKLASVGAIFRTLVLWRWKFREIPQSIFGQARGYGGWLNQQFDLRFLSISGQSSMSDFQNHESFPFFRLWPLLVNQGRVNLGFIKT</sequence>
<keyword evidence="1" id="KW-1133">Transmembrane helix</keyword>
<proteinExistence type="predicted"/>